<dbReference type="EMBL" id="OU015568">
    <property type="protein sequence ID" value="CAG5076804.1"/>
    <property type="molecule type" value="Genomic_DNA"/>
</dbReference>
<evidence type="ECO:0000256" key="5">
    <source>
        <dbReference type="ARBA" id="ARBA00022989"/>
    </source>
</evidence>
<keyword evidence="6 9" id="KW-0333">Golgi apparatus</keyword>
<keyword evidence="4" id="KW-0812">Transmembrane</keyword>
<comment type="subcellular location">
    <subcellularLocation>
        <location evidence="1 9">Golgi apparatus membrane</location>
        <topology evidence="1 9">Single-pass type II membrane protein</topology>
    </subcellularLocation>
</comment>
<comment type="similarity">
    <text evidence="2 9">Belongs to the sulfotransferase 2 family.</text>
</comment>
<accession>A0ABN7RK16</accession>
<dbReference type="Proteomes" id="UP001158576">
    <property type="component" value="Chromosome PAR"/>
</dbReference>
<keyword evidence="5" id="KW-1133">Transmembrane helix</keyword>
<dbReference type="PANTHER" id="PTHR12137:SF54">
    <property type="entry name" value="CARBOHYDRATE SULFOTRANSFERASE"/>
    <property type="match status" value="1"/>
</dbReference>
<evidence type="ECO:0000256" key="4">
    <source>
        <dbReference type="ARBA" id="ARBA00022692"/>
    </source>
</evidence>
<evidence type="ECO:0000256" key="2">
    <source>
        <dbReference type="ARBA" id="ARBA00006339"/>
    </source>
</evidence>
<dbReference type="PANTHER" id="PTHR12137">
    <property type="entry name" value="CARBOHYDRATE SULFOTRANSFERASE"/>
    <property type="match status" value="1"/>
</dbReference>
<keyword evidence="9" id="KW-0735">Signal-anchor</keyword>
<evidence type="ECO:0000256" key="9">
    <source>
        <dbReference type="RuleBase" id="RU364020"/>
    </source>
</evidence>
<proteinExistence type="inferred from homology"/>
<dbReference type="EC" id="2.8.2.-" evidence="9"/>
<keyword evidence="11" id="KW-1185">Reference proteome</keyword>
<protein>
    <recommendedName>
        <fullName evidence="9">Carbohydrate sulfotransferase</fullName>
        <ecNumber evidence="9">2.8.2.-</ecNumber>
    </recommendedName>
</protein>
<evidence type="ECO:0000256" key="3">
    <source>
        <dbReference type="ARBA" id="ARBA00022679"/>
    </source>
</evidence>
<evidence type="ECO:0000313" key="11">
    <source>
        <dbReference type="Proteomes" id="UP001158576"/>
    </source>
</evidence>
<evidence type="ECO:0000256" key="1">
    <source>
        <dbReference type="ARBA" id="ARBA00004323"/>
    </source>
</evidence>
<dbReference type="InterPro" id="IPR018011">
    <property type="entry name" value="Carb_sulfotrans_8-10"/>
</dbReference>
<evidence type="ECO:0000256" key="8">
    <source>
        <dbReference type="ARBA" id="ARBA00023180"/>
    </source>
</evidence>
<name>A0ABN7RK16_OIKDI</name>
<evidence type="ECO:0000256" key="7">
    <source>
        <dbReference type="ARBA" id="ARBA00023136"/>
    </source>
</evidence>
<organism evidence="10 11">
    <name type="scientific">Oikopleura dioica</name>
    <name type="common">Tunicate</name>
    <dbReference type="NCBI Taxonomy" id="34765"/>
    <lineage>
        <taxon>Eukaryota</taxon>
        <taxon>Metazoa</taxon>
        <taxon>Chordata</taxon>
        <taxon>Tunicata</taxon>
        <taxon>Appendicularia</taxon>
        <taxon>Copelata</taxon>
        <taxon>Oikopleuridae</taxon>
        <taxon>Oikopleura</taxon>
    </lineage>
</organism>
<reference evidence="10 11" key="1">
    <citation type="submission" date="2021-04" db="EMBL/GenBank/DDBJ databases">
        <authorList>
            <person name="Bliznina A."/>
        </authorList>
    </citation>
    <scope>NUCLEOTIDE SEQUENCE [LARGE SCALE GENOMIC DNA]</scope>
</reference>
<evidence type="ECO:0000256" key="6">
    <source>
        <dbReference type="ARBA" id="ARBA00023034"/>
    </source>
</evidence>
<keyword evidence="7" id="KW-0472">Membrane</keyword>
<keyword evidence="8 9" id="KW-0325">Glycoprotein</keyword>
<gene>
    <name evidence="10" type="ORF">OKIOD_LOCUS109</name>
</gene>
<evidence type="ECO:0000313" key="10">
    <source>
        <dbReference type="EMBL" id="CAG5076804.1"/>
    </source>
</evidence>
<keyword evidence="3 9" id="KW-0808">Transferase</keyword>
<keyword evidence="9" id="KW-0119">Carbohydrate metabolism</keyword>
<dbReference type="InterPro" id="IPR005331">
    <property type="entry name" value="Sulfotransferase"/>
</dbReference>
<sequence>MNFWSLNKTERLRRLDSYTKFMVTRDPFERLLSAFRNKIETFRENDFFGDVSNKIHRIYNRTSEQSSSTPATFEEFLRHVIDKDPTFPPIPKNEHWENYWSICYPCDIDYDYILKLETIEEDSAWLFKSLGLETISYPTGNSKPSNHDLLEQYLKSVDKHLPKSVYKHLQMDYEIFGYDIPRFIRDLF</sequence>
<dbReference type="Pfam" id="PF03567">
    <property type="entry name" value="Sulfotransfer_2"/>
    <property type="match status" value="1"/>
</dbReference>